<proteinExistence type="predicted"/>
<protein>
    <submittedName>
        <fullName evidence="1">Uncharacterized protein</fullName>
    </submittedName>
</protein>
<organism evidence="1 2">
    <name type="scientific">Antrodiella citrinella</name>
    <dbReference type="NCBI Taxonomy" id="2447956"/>
    <lineage>
        <taxon>Eukaryota</taxon>
        <taxon>Fungi</taxon>
        <taxon>Dikarya</taxon>
        <taxon>Basidiomycota</taxon>
        <taxon>Agaricomycotina</taxon>
        <taxon>Agaricomycetes</taxon>
        <taxon>Polyporales</taxon>
        <taxon>Steccherinaceae</taxon>
        <taxon>Antrodiella</taxon>
    </lineage>
</organism>
<evidence type="ECO:0000313" key="2">
    <source>
        <dbReference type="Proteomes" id="UP000308730"/>
    </source>
</evidence>
<dbReference type="EMBL" id="SGPM01001002">
    <property type="protein sequence ID" value="THH13929.1"/>
    <property type="molecule type" value="Genomic_DNA"/>
</dbReference>
<name>A0A4S4LNZ6_9APHY</name>
<gene>
    <name evidence="1" type="ORF">EUX98_g9666</name>
</gene>
<dbReference type="AlphaFoldDB" id="A0A4S4LNZ6"/>
<keyword evidence="2" id="KW-1185">Reference proteome</keyword>
<reference evidence="1 2" key="1">
    <citation type="submission" date="2019-02" db="EMBL/GenBank/DDBJ databases">
        <title>Genome sequencing of the rare red list fungi Antrodiella citrinella (Flaviporus citrinellus).</title>
        <authorList>
            <person name="Buettner E."/>
            <person name="Kellner H."/>
        </authorList>
    </citation>
    <scope>NUCLEOTIDE SEQUENCE [LARGE SCALE GENOMIC DNA]</scope>
    <source>
        <strain evidence="1 2">DSM 108506</strain>
    </source>
</reference>
<accession>A0A4S4LNZ6</accession>
<dbReference type="Proteomes" id="UP000308730">
    <property type="component" value="Unassembled WGS sequence"/>
</dbReference>
<sequence length="98" mass="11458">MKPLIPIVWKYEILKNPAKRAFVELHIHKNARIFPSWTSWIFVTDPPHRSRGPGTDKRNHCDVVFHDAHGKMTKNEHIVVPKWPKNLKTANKDDNDSN</sequence>
<comment type="caution">
    <text evidence="1">The sequence shown here is derived from an EMBL/GenBank/DDBJ whole genome shotgun (WGS) entry which is preliminary data.</text>
</comment>
<evidence type="ECO:0000313" key="1">
    <source>
        <dbReference type="EMBL" id="THH13929.1"/>
    </source>
</evidence>